<organism evidence="1 2">
    <name type="scientific">Lupinus angustifolius</name>
    <name type="common">Narrow-leaved blue lupine</name>
    <dbReference type="NCBI Taxonomy" id="3871"/>
    <lineage>
        <taxon>Eukaryota</taxon>
        <taxon>Viridiplantae</taxon>
        <taxon>Streptophyta</taxon>
        <taxon>Embryophyta</taxon>
        <taxon>Tracheophyta</taxon>
        <taxon>Spermatophyta</taxon>
        <taxon>Magnoliopsida</taxon>
        <taxon>eudicotyledons</taxon>
        <taxon>Gunneridae</taxon>
        <taxon>Pentapetalae</taxon>
        <taxon>rosids</taxon>
        <taxon>fabids</taxon>
        <taxon>Fabales</taxon>
        <taxon>Fabaceae</taxon>
        <taxon>Papilionoideae</taxon>
        <taxon>50 kb inversion clade</taxon>
        <taxon>genistoids sensu lato</taxon>
        <taxon>core genistoids</taxon>
        <taxon>Genisteae</taxon>
        <taxon>Lupinus</taxon>
    </lineage>
</organism>
<protein>
    <submittedName>
        <fullName evidence="1">Uncharacterized protein</fullName>
    </submittedName>
</protein>
<accession>A0A4P1RFZ9</accession>
<dbReference type="AlphaFoldDB" id="A0A4P1RFZ9"/>
<dbReference type="Gramene" id="OIW10268">
    <property type="protein sequence ID" value="OIW10268"/>
    <property type="gene ID" value="TanjilG_28019"/>
</dbReference>
<dbReference type="EMBL" id="CM007366">
    <property type="protein sequence ID" value="OIW10268.1"/>
    <property type="molecule type" value="Genomic_DNA"/>
</dbReference>
<evidence type="ECO:0000313" key="1">
    <source>
        <dbReference type="EMBL" id="OIW10268.1"/>
    </source>
</evidence>
<name>A0A4P1RFZ9_LUPAN</name>
<keyword evidence="2" id="KW-1185">Reference proteome</keyword>
<gene>
    <name evidence="1" type="ORF">TanjilG_28019</name>
</gene>
<reference evidence="1 2" key="1">
    <citation type="journal article" date="2017" name="Plant Biotechnol. J.">
        <title>A comprehensive draft genome sequence for lupin (Lupinus angustifolius), an emerging health food: insights into plant-microbe interactions and legume evolution.</title>
        <authorList>
            <person name="Hane J.K."/>
            <person name="Ming Y."/>
            <person name="Kamphuis L.G."/>
            <person name="Nelson M.N."/>
            <person name="Garg G."/>
            <person name="Atkins C.A."/>
            <person name="Bayer P.E."/>
            <person name="Bravo A."/>
            <person name="Bringans S."/>
            <person name="Cannon S."/>
            <person name="Edwards D."/>
            <person name="Foley R."/>
            <person name="Gao L.L."/>
            <person name="Harrison M.J."/>
            <person name="Huang W."/>
            <person name="Hurgobin B."/>
            <person name="Li S."/>
            <person name="Liu C.W."/>
            <person name="McGrath A."/>
            <person name="Morahan G."/>
            <person name="Murray J."/>
            <person name="Weller J."/>
            <person name="Jian J."/>
            <person name="Singh K.B."/>
        </authorList>
    </citation>
    <scope>NUCLEOTIDE SEQUENCE [LARGE SCALE GENOMIC DNA]</scope>
    <source>
        <strain evidence="2">cv. Tanjil</strain>
        <tissue evidence="1">Whole plant</tissue>
    </source>
</reference>
<dbReference type="Proteomes" id="UP000188354">
    <property type="component" value="Chromosome LG06"/>
</dbReference>
<sequence length="64" mass="7126">MVCVHSSSNNCHCYPLQMWNSGATNICIRNINIRRSTEVTSAHAFIALSVIPTCSRRDVNTNCN</sequence>
<evidence type="ECO:0000313" key="2">
    <source>
        <dbReference type="Proteomes" id="UP000188354"/>
    </source>
</evidence>
<proteinExistence type="predicted"/>